<feature type="transmembrane region" description="Helical" evidence="6">
    <location>
        <begin position="302"/>
        <end position="323"/>
    </location>
</feature>
<evidence type="ECO:0000256" key="3">
    <source>
        <dbReference type="ARBA" id="ARBA00022989"/>
    </source>
</evidence>
<proteinExistence type="predicted"/>
<feature type="domain" description="TECPR1-like DysF" evidence="7">
    <location>
        <begin position="559"/>
        <end position="622"/>
    </location>
</feature>
<dbReference type="STRING" id="946122.A0A0C2X7S3"/>
<gene>
    <name evidence="8" type="ORF">M378DRAFT_10957</name>
</gene>
<feature type="region of interest" description="Disordered" evidence="5">
    <location>
        <begin position="26"/>
        <end position="45"/>
    </location>
</feature>
<feature type="region of interest" description="Disordered" evidence="5">
    <location>
        <begin position="194"/>
        <end position="227"/>
    </location>
</feature>
<evidence type="ECO:0000256" key="5">
    <source>
        <dbReference type="SAM" id="MobiDB-lite"/>
    </source>
</evidence>
<feature type="region of interest" description="Disordered" evidence="5">
    <location>
        <begin position="275"/>
        <end position="294"/>
    </location>
</feature>
<evidence type="ECO:0000256" key="1">
    <source>
        <dbReference type="ARBA" id="ARBA00004141"/>
    </source>
</evidence>
<dbReference type="GO" id="GO:0005778">
    <property type="term" value="C:peroxisomal membrane"/>
    <property type="evidence" value="ECO:0007669"/>
    <property type="project" value="TreeGrafter"/>
</dbReference>
<dbReference type="AlphaFoldDB" id="A0A0C2X7S3"/>
<feature type="region of interest" description="Disordered" evidence="5">
    <location>
        <begin position="64"/>
        <end position="109"/>
    </location>
</feature>
<organism evidence="8 9">
    <name type="scientific">Amanita muscaria (strain Koide BX008)</name>
    <dbReference type="NCBI Taxonomy" id="946122"/>
    <lineage>
        <taxon>Eukaryota</taxon>
        <taxon>Fungi</taxon>
        <taxon>Dikarya</taxon>
        <taxon>Basidiomycota</taxon>
        <taxon>Agaricomycotina</taxon>
        <taxon>Agaricomycetes</taxon>
        <taxon>Agaricomycetidae</taxon>
        <taxon>Agaricales</taxon>
        <taxon>Pluteineae</taxon>
        <taxon>Amanitaceae</taxon>
        <taxon>Amanita</taxon>
    </lineage>
</organism>
<dbReference type="HOGENOM" id="CLU_029283_0_0_1"/>
<protein>
    <recommendedName>
        <fullName evidence="7">TECPR1-like DysF domain-containing protein</fullName>
    </recommendedName>
</protein>
<keyword evidence="4 6" id="KW-0472">Membrane</keyword>
<reference evidence="8 9" key="1">
    <citation type="submission" date="2014-04" db="EMBL/GenBank/DDBJ databases">
        <title>Evolutionary Origins and Diversification of the Mycorrhizal Mutualists.</title>
        <authorList>
            <consortium name="DOE Joint Genome Institute"/>
            <consortium name="Mycorrhizal Genomics Consortium"/>
            <person name="Kohler A."/>
            <person name="Kuo A."/>
            <person name="Nagy L.G."/>
            <person name="Floudas D."/>
            <person name="Copeland A."/>
            <person name="Barry K.W."/>
            <person name="Cichocki N."/>
            <person name="Veneault-Fourrey C."/>
            <person name="LaButti K."/>
            <person name="Lindquist E.A."/>
            <person name="Lipzen A."/>
            <person name="Lundell T."/>
            <person name="Morin E."/>
            <person name="Murat C."/>
            <person name="Riley R."/>
            <person name="Ohm R."/>
            <person name="Sun H."/>
            <person name="Tunlid A."/>
            <person name="Henrissat B."/>
            <person name="Grigoriev I.V."/>
            <person name="Hibbett D.S."/>
            <person name="Martin F."/>
        </authorList>
    </citation>
    <scope>NUCLEOTIDE SEQUENCE [LARGE SCALE GENOMIC DNA]</scope>
    <source>
        <strain evidence="8 9">Koide BX008</strain>
    </source>
</reference>
<evidence type="ECO:0000256" key="6">
    <source>
        <dbReference type="SAM" id="Phobius"/>
    </source>
</evidence>
<keyword evidence="9" id="KW-1185">Reference proteome</keyword>
<dbReference type="Pfam" id="PF06398">
    <property type="entry name" value="Pex24p"/>
    <property type="match status" value="2"/>
</dbReference>
<dbReference type="PANTHER" id="PTHR28304:SF2">
    <property type="entry name" value="PEROXISOMAL MEMBRANE PROTEIN PEX29"/>
    <property type="match status" value="1"/>
</dbReference>
<dbReference type="InterPro" id="IPR010482">
    <property type="entry name" value="TECPR1-like_DysF"/>
</dbReference>
<accession>A0A0C2X7S3</accession>
<feature type="compositionally biased region" description="Low complexity" evidence="5">
    <location>
        <begin position="65"/>
        <end position="82"/>
    </location>
</feature>
<dbReference type="Proteomes" id="UP000054549">
    <property type="component" value="Unassembled WGS sequence"/>
</dbReference>
<dbReference type="EMBL" id="KN818243">
    <property type="protein sequence ID" value="KIL65356.1"/>
    <property type="molecule type" value="Genomic_DNA"/>
</dbReference>
<evidence type="ECO:0000256" key="2">
    <source>
        <dbReference type="ARBA" id="ARBA00022692"/>
    </source>
</evidence>
<dbReference type="GO" id="GO:0007031">
    <property type="term" value="P:peroxisome organization"/>
    <property type="evidence" value="ECO:0007669"/>
    <property type="project" value="UniProtKB-ARBA"/>
</dbReference>
<feature type="domain" description="TECPR1-like DysF" evidence="7">
    <location>
        <begin position="112"/>
        <end position="353"/>
    </location>
</feature>
<dbReference type="PANTHER" id="PTHR28304">
    <property type="entry name" value="PEROXISOMAL MEMBRANE PROTEIN PEX29"/>
    <property type="match status" value="1"/>
</dbReference>
<dbReference type="InParanoid" id="A0A0C2X7S3"/>
<evidence type="ECO:0000313" key="8">
    <source>
        <dbReference type="EMBL" id="KIL65356.1"/>
    </source>
</evidence>
<dbReference type="InterPro" id="IPR052816">
    <property type="entry name" value="Peroxisomal_Membrane_PEX28-32"/>
</dbReference>
<keyword evidence="2 6" id="KW-0812">Transmembrane</keyword>
<comment type="subcellular location">
    <subcellularLocation>
        <location evidence="1">Membrane</location>
        <topology evidence="1">Multi-pass membrane protein</topology>
    </subcellularLocation>
</comment>
<evidence type="ECO:0000313" key="9">
    <source>
        <dbReference type="Proteomes" id="UP000054549"/>
    </source>
</evidence>
<evidence type="ECO:0000256" key="4">
    <source>
        <dbReference type="ARBA" id="ARBA00023136"/>
    </source>
</evidence>
<sequence length="640" mass="69802">MDTTLDYLDIPTTATLLHSSRFQPAPKITTSLPSPSPPISAPTSPTVDSVPNFILAATLPTGIFSPSTPTTPTTPSAPASSTAPPPAPPLLSHTRSPSKSNRPAPLLSSKDPLSLPITSTNFRRFIACVGPAFWVQDRAEEIVLWKKGWKWTTLWVLLYGGLCRFPQLILCIPHVILIAVILATYPYPATHDLTSSKSQSLPQPPPLAGQRPSPSQTQDPPPAAATSSLASLPYQANLQAIQNLMGTFSDLMDFVKPLVGHLVLSPASLSTISHSRSASSTSTSSASSSSSSSILTTQSSPYTIHILTLLVLTLPPLLILVSLPSFPLRLAMFIAGAGPVFALHPWVKDEMLPALVVVAVWAWNRPVPAPLIYAYMRFVRFTRSISGTNIKTLDKCHGHTALKSLIERLIDNDQLSDECWISEMRQVELWENERYVGPLPAVETGGQGLATKPSYSSFSSIGSVGSLGSFGSLKSLGSIGSTGARKGTWSKANLRPTDRAGWTRWRDGWNGVNATNSTAATDGQDMCEEYAGVEYVFRFLLLSSFPRLDALVLVSSRLTFPLAPGWSFVDTEDWRKDISAEWALALGDGDRAGVVDEDGWMYTNDSWMEGTPYVTRRRRWVRRVWFDPNKAREYRVQLEA</sequence>
<keyword evidence="3 6" id="KW-1133">Transmembrane helix</keyword>
<feature type="transmembrane region" description="Helical" evidence="6">
    <location>
        <begin position="168"/>
        <end position="187"/>
    </location>
</feature>
<evidence type="ECO:0000259" key="7">
    <source>
        <dbReference type="Pfam" id="PF06398"/>
    </source>
</evidence>
<name>A0A0C2X7S3_AMAMK</name>
<dbReference type="OrthoDB" id="74314at2759"/>